<proteinExistence type="predicted"/>
<keyword evidence="2" id="KW-1133">Transmembrane helix</keyword>
<feature type="non-terminal residue" evidence="3">
    <location>
        <position position="1"/>
    </location>
</feature>
<sequence>MPTSTKHRSSHQPSRAQRRYRSIDTPHHSEQHPEIIISQSYDKEKEADTESRVSEPPIALQTVAECPFQQIKAAILEPKNQNGSRGMCLLLRIKVWHAIPLCLLATVALLIASIILLVLATCRLVLVVGSGAADLVNSFRVQISAISSPRTRVADKTEQALDETT</sequence>
<evidence type="ECO:0000256" key="1">
    <source>
        <dbReference type="SAM" id="MobiDB-lite"/>
    </source>
</evidence>
<evidence type="ECO:0000256" key="2">
    <source>
        <dbReference type="SAM" id="Phobius"/>
    </source>
</evidence>
<evidence type="ECO:0000313" key="3">
    <source>
        <dbReference type="EMBL" id="RFU27577.1"/>
    </source>
</evidence>
<gene>
    <name evidence="3" type="ORF">B7463_g8746</name>
</gene>
<evidence type="ECO:0000313" key="4">
    <source>
        <dbReference type="Proteomes" id="UP000258309"/>
    </source>
</evidence>
<accession>A0A3E2H2R3</accession>
<dbReference type="Proteomes" id="UP000258309">
    <property type="component" value="Unassembled WGS sequence"/>
</dbReference>
<feature type="transmembrane region" description="Helical" evidence="2">
    <location>
        <begin position="95"/>
        <end position="120"/>
    </location>
</feature>
<feature type="compositionally biased region" description="Basic and acidic residues" evidence="1">
    <location>
        <begin position="41"/>
        <end position="53"/>
    </location>
</feature>
<protein>
    <submittedName>
        <fullName evidence="3">Uncharacterized protein</fullName>
    </submittedName>
</protein>
<dbReference type="EMBL" id="NCSJ02000199">
    <property type="protein sequence ID" value="RFU27577.1"/>
    <property type="molecule type" value="Genomic_DNA"/>
</dbReference>
<dbReference type="OMA" id="WHTIPLC"/>
<name>A0A3E2H2R3_SCYLI</name>
<organism evidence="3 4">
    <name type="scientific">Scytalidium lignicola</name>
    <name type="common">Hyphomycete</name>
    <dbReference type="NCBI Taxonomy" id="5539"/>
    <lineage>
        <taxon>Eukaryota</taxon>
        <taxon>Fungi</taxon>
        <taxon>Dikarya</taxon>
        <taxon>Ascomycota</taxon>
        <taxon>Pezizomycotina</taxon>
        <taxon>Leotiomycetes</taxon>
        <taxon>Leotiomycetes incertae sedis</taxon>
        <taxon>Scytalidium</taxon>
    </lineage>
</organism>
<feature type="compositionally biased region" description="Basic and acidic residues" evidence="1">
    <location>
        <begin position="21"/>
        <end position="33"/>
    </location>
</feature>
<reference evidence="3 4" key="1">
    <citation type="submission" date="2018-05" db="EMBL/GenBank/DDBJ databases">
        <title>Draft genome sequence of Scytalidium lignicola DSM 105466, a ubiquitous saprotrophic fungus.</title>
        <authorList>
            <person name="Buettner E."/>
            <person name="Gebauer A.M."/>
            <person name="Hofrichter M."/>
            <person name="Liers C."/>
            <person name="Kellner H."/>
        </authorList>
    </citation>
    <scope>NUCLEOTIDE SEQUENCE [LARGE SCALE GENOMIC DNA]</scope>
    <source>
        <strain evidence="3 4">DSM 105466</strain>
    </source>
</reference>
<dbReference type="AlphaFoldDB" id="A0A3E2H2R3"/>
<feature type="region of interest" description="Disordered" evidence="1">
    <location>
        <begin position="1"/>
        <end position="54"/>
    </location>
</feature>
<feature type="non-terminal residue" evidence="3">
    <location>
        <position position="165"/>
    </location>
</feature>
<feature type="compositionally biased region" description="Basic residues" evidence="1">
    <location>
        <begin position="1"/>
        <end position="20"/>
    </location>
</feature>
<keyword evidence="4" id="KW-1185">Reference proteome</keyword>
<keyword evidence="2" id="KW-0472">Membrane</keyword>
<keyword evidence="2" id="KW-0812">Transmembrane</keyword>
<comment type="caution">
    <text evidence="3">The sequence shown here is derived from an EMBL/GenBank/DDBJ whole genome shotgun (WGS) entry which is preliminary data.</text>
</comment>